<feature type="region of interest" description="Disordered" evidence="1">
    <location>
        <begin position="591"/>
        <end position="686"/>
    </location>
</feature>
<feature type="compositionally biased region" description="Polar residues" evidence="1">
    <location>
        <begin position="638"/>
        <end position="657"/>
    </location>
</feature>
<dbReference type="AlphaFoldDB" id="A0A2R5GUI3"/>
<feature type="compositionally biased region" description="Polar residues" evidence="1">
    <location>
        <begin position="591"/>
        <end position="601"/>
    </location>
</feature>
<feature type="non-terminal residue" evidence="2">
    <location>
        <position position="1"/>
    </location>
</feature>
<organism evidence="2 3">
    <name type="scientific">Hondaea fermentalgiana</name>
    <dbReference type="NCBI Taxonomy" id="2315210"/>
    <lineage>
        <taxon>Eukaryota</taxon>
        <taxon>Sar</taxon>
        <taxon>Stramenopiles</taxon>
        <taxon>Bigyra</taxon>
        <taxon>Labyrinthulomycetes</taxon>
        <taxon>Thraustochytrida</taxon>
        <taxon>Thraustochytriidae</taxon>
        <taxon>Hondaea</taxon>
    </lineage>
</organism>
<keyword evidence="3" id="KW-1185">Reference proteome</keyword>
<feature type="region of interest" description="Disordered" evidence="1">
    <location>
        <begin position="1"/>
        <end position="38"/>
    </location>
</feature>
<comment type="caution">
    <text evidence="2">The sequence shown here is derived from an EMBL/GenBank/DDBJ whole genome shotgun (WGS) entry which is preliminary data.</text>
</comment>
<proteinExistence type="predicted"/>
<evidence type="ECO:0000313" key="2">
    <source>
        <dbReference type="EMBL" id="GBG34510.1"/>
    </source>
</evidence>
<dbReference type="Proteomes" id="UP000241890">
    <property type="component" value="Unassembled WGS sequence"/>
</dbReference>
<feature type="compositionally biased region" description="Basic and acidic residues" evidence="1">
    <location>
        <begin position="658"/>
        <end position="677"/>
    </location>
</feature>
<feature type="compositionally biased region" description="Basic and acidic residues" evidence="1">
    <location>
        <begin position="624"/>
        <end position="637"/>
    </location>
</feature>
<evidence type="ECO:0000256" key="1">
    <source>
        <dbReference type="SAM" id="MobiDB-lite"/>
    </source>
</evidence>
<name>A0A2R5GUI3_9STRA</name>
<gene>
    <name evidence="2" type="ORF">FCC1311_107342</name>
</gene>
<feature type="compositionally biased region" description="Basic and acidic residues" evidence="1">
    <location>
        <begin position="28"/>
        <end position="37"/>
    </location>
</feature>
<accession>A0A2R5GUI3</accession>
<evidence type="ECO:0000313" key="3">
    <source>
        <dbReference type="Proteomes" id="UP000241890"/>
    </source>
</evidence>
<dbReference type="EMBL" id="BEYU01000198">
    <property type="protein sequence ID" value="GBG34510.1"/>
    <property type="molecule type" value="Genomic_DNA"/>
</dbReference>
<sequence length="743" mass="83029">DDDDDDESVSSVRTYDGQKVPEADDDSNEQHSTRDGEDSGFPLALSMMLCKANGIISPADLGVIETLRFVRERGFLKTATFLDFFTHSTIANVWLNELRLPCKALVDLYTLQVRTEGEAQSLLRRLKVDTRRPWDVARAIADEVDKSSALLRVEQLAVTVGHPLSKYMYTRQRLDDFKTSTRNEDISSDDRSTLDRLEVIAIEAQKKSQCTSAECMAFWKQYFLSRHGIEQRSYIAADADFAQVQDARQVAFAAATSLQENTYLETSRQKTKSAMDDFDQVAKRLGISQTSFMAVRASMRNEDLRSCVQAVEEAFNAELATWSALSLLLQNFYDKARHFLACAISYYARAATRWADVAQAVSACKSGLEQYALEKGATAAITLTPHQVVRKPLVLVLNATRLAKTAPEEQRWTAALQGLQDKVRIEALEQLLCVWWTQGTTGAGLHELDGLRKRYDSVDGLELFALCLAILAHDPQSALLHELADSRGAVLRPSAENQYIARVLEDLAAKRISPENRTMHYPLRGMVKSMPEFVELEESSNDFSRMLEASIFEDFDSRVILVRNGQDGGARGVVLVLRGEDAKCARKLLQTQSKPETVSGSITGGKGGSEAKCEKSLAQNDIDEPIRNEKRPRDESRNSILALTNASASSKETTAFRNEQKRPRVESHAESVTRTRPDMVSSTSSSSEMIHTLRTYGEFKKAIKYRALKRANLLKDAKTGEDGVKTSINTLKHRLDQKVAKRK</sequence>
<reference evidence="2 3" key="1">
    <citation type="submission" date="2017-12" db="EMBL/GenBank/DDBJ databases">
        <title>Sequencing, de novo assembly and annotation of complete genome of a new Thraustochytrid species, strain FCC1311.</title>
        <authorList>
            <person name="Sedici K."/>
            <person name="Godart F."/>
            <person name="Aiese Cigliano R."/>
            <person name="Sanseverino W."/>
            <person name="Barakat M."/>
            <person name="Ortet P."/>
            <person name="Marechal E."/>
            <person name="Cagnac O."/>
            <person name="Amato A."/>
        </authorList>
    </citation>
    <scope>NUCLEOTIDE SEQUENCE [LARGE SCALE GENOMIC DNA]</scope>
</reference>
<protein>
    <submittedName>
        <fullName evidence="2">Uncharacterized protein</fullName>
    </submittedName>
</protein>
<dbReference type="InParanoid" id="A0A2R5GUI3"/>